<dbReference type="InterPro" id="IPR011009">
    <property type="entry name" value="Kinase-like_dom_sf"/>
</dbReference>
<evidence type="ECO:0000313" key="4">
    <source>
        <dbReference type="Proteomes" id="UP000326759"/>
    </source>
</evidence>
<comment type="similarity">
    <text evidence="1">Belongs to the protein kinase superfamily. ADCK protein kinase family.</text>
</comment>
<dbReference type="Pfam" id="PF03109">
    <property type="entry name" value="ABC1"/>
    <property type="match status" value="1"/>
</dbReference>
<dbReference type="PROSITE" id="PS50011">
    <property type="entry name" value="PROTEIN_KINASE_DOM"/>
    <property type="match status" value="1"/>
</dbReference>
<dbReference type="EMBL" id="SEYY01021593">
    <property type="protein sequence ID" value="KAB7496232.1"/>
    <property type="molecule type" value="Genomic_DNA"/>
</dbReference>
<dbReference type="GO" id="GO:0007005">
    <property type="term" value="P:mitochondrion organization"/>
    <property type="evidence" value="ECO:0007669"/>
    <property type="project" value="TreeGrafter"/>
</dbReference>
<comment type="caution">
    <text evidence="3">The sequence shown here is derived from an EMBL/GenBank/DDBJ whole genome shotgun (WGS) entry which is preliminary data.</text>
</comment>
<evidence type="ECO:0000256" key="1">
    <source>
        <dbReference type="ARBA" id="ARBA00009670"/>
    </source>
</evidence>
<evidence type="ECO:0000313" key="3">
    <source>
        <dbReference type="EMBL" id="KAB7496232.1"/>
    </source>
</evidence>
<dbReference type="InterPro" id="IPR004147">
    <property type="entry name" value="ABC1_dom"/>
</dbReference>
<dbReference type="SMART" id="SM00220">
    <property type="entry name" value="S_TKc"/>
    <property type="match status" value="1"/>
</dbReference>
<dbReference type="SUPFAM" id="SSF56112">
    <property type="entry name" value="Protein kinase-like (PK-like)"/>
    <property type="match status" value="1"/>
</dbReference>
<dbReference type="GO" id="GO:0055088">
    <property type="term" value="P:lipid homeostasis"/>
    <property type="evidence" value="ECO:0007669"/>
    <property type="project" value="TreeGrafter"/>
</dbReference>
<evidence type="ECO:0000259" key="2">
    <source>
        <dbReference type="PROSITE" id="PS50011"/>
    </source>
</evidence>
<accession>A0A5N5SQP4</accession>
<dbReference type="Gene3D" id="1.10.510.10">
    <property type="entry name" value="Transferase(Phosphotransferase) domain 1"/>
    <property type="match status" value="1"/>
</dbReference>
<gene>
    <name evidence="3" type="ORF">Anas_11078</name>
</gene>
<protein>
    <recommendedName>
        <fullName evidence="2">Protein kinase domain-containing protein</fullName>
    </recommendedName>
</protein>
<dbReference type="CDD" id="cd13969">
    <property type="entry name" value="ADCK1-like"/>
    <property type="match status" value="1"/>
</dbReference>
<dbReference type="GO" id="GO:0005743">
    <property type="term" value="C:mitochondrial inner membrane"/>
    <property type="evidence" value="ECO:0007669"/>
    <property type="project" value="TreeGrafter"/>
</dbReference>
<reference evidence="3 4" key="1">
    <citation type="journal article" date="2019" name="PLoS Biol.">
        <title>Sex chromosomes control vertical transmission of feminizing Wolbachia symbionts in an isopod.</title>
        <authorList>
            <person name="Becking T."/>
            <person name="Chebbi M.A."/>
            <person name="Giraud I."/>
            <person name="Moumen B."/>
            <person name="Laverre T."/>
            <person name="Caubet Y."/>
            <person name="Peccoud J."/>
            <person name="Gilbert C."/>
            <person name="Cordaux R."/>
        </authorList>
    </citation>
    <scope>NUCLEOTIDE SEQUENCE [LARGE SCALE GENOMIC DNA]</scope>
    <source>
        <strain evidence="3">ANa2</strain>
        <tissue evidence="3">Whole body excluding digestive tract and cuticle</tissue>
    </source>
</reference>
<organism evidence="3 4">
    <name type="scientific">Armadillidium nasatum</name>
    <dbReference type="NCBI Taxonomy" id="96803"/>
    <lineage>
        <taxon>Eukaryota</taxon>
        <taxon>Metazoa</taxon>
        <taxon>Ecdysozoa</taxon>
        <taxon>Arthropoda</taxon>
        <taxon>Crustacea</taxon>
        <taxon>Multicrustacea</taxon>
        <taxon>Malacostraca</taxon>
        <taxon>Eumalacostraca</taxon>
        <taxon>Peracarida</taxon>
        <taxon>Isopoda</taxon>
        <taxon>Oniscidea</taxon>
        <taxon>Crinocheta</taxon>
        <taxon>Armadillidiidae</taxon>
        <taxon>Armadillidium</taxon>
    </lineage>
</organism>
<sequence length="472" mass="54103">MTTKVIASLGIIGGGLFSYYYDETRIISIGALRFGRAAITVLDIAVDYRSSLYKKNISKDSANYYDEKSKVGQHLGSLDYLLPYEYVSTLKILHSKAPQAPLNDIYDVIRHELKKEPSDLFNEFDENPLGAASLAQVHKARLKDGRVVAVKVQYPAVSDHSKIDMKGMEVLVKAVSFVFPDFTFNWLVEEMKRNLPQELDFANEGRNAERIADMFAHLPWLKVPSIDWSLSTSRVLTMEYCEGGQVNDIKYMKSHDIDTLDVSRKLGVLYAEMIFVNGFVHCDPHPGNVLVNKLGNKTEIILLDHGLYTTLTEKFRLTYARLWQSILNANLKDIEFYAREMGLGDLYGLFTCMVTGRSWDSIIKGIRKKKLSPGEEEQIKGDAAKYLPEIAEVLNRVPRQMLLIFKTNDLLRGIEYSLNTNRSMKSFISMSRCCIRAVFDYERKRCSSVWCSFRIIIEENFANFNYFFYENL</sequence>
<dbReference type="OrthoDB" id="427480at2759"/>
<dbReference type="Proteomes" id="UP000326759">
    <property type="component" value="Unassembled WGS sequence"/>
</dbReference>
<feature type="domain" description="Protein kinase" evidence="2">
    <location>
        <begin position="123"/>
        <end position="472"/>
    </location>
</feature>
<proteinExistence type="inferred from homology"/>
<dbReference type="GO" id="GO:0005524">
    <property type="term" value="F:ATP binding"/>
    <property type="evidence" value="ECO:0007669"/>
    <property type="project" value="InterPro"/>
</dbReference>
<dbReference type="PANTHER" id="PTHR43173">
    <property type="entry name" value="ABC1 FAMILY PROTEIN"/>
    <property type="match status" value="1"/>
</dbReference>
<dbReference type="InterPro" id="IPR000719">
    <property type="entry name" value="Prot_kinase_dom"/>
</dbReference>
<dbReference type="InterPro" id="IPR045307">
    <property type="entry name" value="ADCK1_dom"/>
</dbReference>
<name>A0A5N5SQP4_9CRUS</name>
<dbReference type="GO" id="GO:0004672">
    <property type="term" value="F:protein kinase activity"/>
    <property type="evidence" value="ECO:0007669"/>
    <property type="project" value="InterPro"/>
</dbReference>
<dbReference type="AlphaFoldDB" id="A0A5N5SQP4"/>
<dbReference type="InterPro" id="IPR051130">
    <property type="entry name" value="Mito_struct-func_regulator"/>
</dbReference>
<dbReference type="PANTHER" id="PTHR43173:SF19">
    <property type="entry name" value="AARF DOMAIN-CONTAINING PROTEIN KINASE 1"/>
    <property type="match status" value="1"/>
</dbReference>
<keyword evidence="4" id="KW-1185">Reference proteome</keyword>